<feature type="domain" description="Nitrite/Sulfite reductase ferredoxin-like" evidence="7">
    <location>
        <begin position="15"/>
        <end position="79"/>
    </location>
</feature>
<accession>A0A3S4MIS4</accession>
<evidence type="ECO:0000313" key="9">
    <source>
        <dbReference type="Proteomes" id="UP000288071"/>
    </source>
</evidence>
<dbReference type="GO" id="GO:0051539">
    <property type="term" value="F:4 iron, 4 sulfur cluster binding"/>
    <property type="evidence" value="ECO:0007669"/>
    <property type="project" value="UniProtKB-KW"/>
</dbReference>
<dbReference type="AlphaFoldDB" id="A0A3S4MIS4"/>
<dbReference type="InterPro" id="IPR045854">
    <property type="entry name" value="NO2/SO3_Rdtase_4Fe4S_sf"/>
</dbReference>
<keyword evidence="4 8" id="KW-0560">Oxidoreductase</keyword>
<sequence length="378" mass="37970">MSFTVQGWCPGALRPMASGDGLVVRLRPPGGRLSAEAAARVAEAALRFGSGIIDLSGRAHVQLRGVSADSHAPLIAALRGAGLIDADIAAETRRNILVTPFADAATDALAAALAGVLATAPALPGKFGFAVDTGAAPLLQGTPADIRLERASTGGLILRAEGLAEGAPVTAAEAPAAAIALARWFVAAGGVIDGRGRMAALIARGARPEGALAPRLAPAPACAPPGPGLCPAGALVAFPFGQMRAELLAVLAGLGALRLTPWRMLLIEGQARLPELPGLITDPAEPLLRVYACTGAPGCPQARAETRPLARALAPQLPQGAVLHVSGCAKGCAHPAPATLTLTATPAGFDLIPRGRAADTPCRRALGAADIPLLPEFS</sequence>
<keyword evidence="9" id="KW-1185">Reference proteome</keyword>
<dbReference type="Pfam" id="PF03460">
    <property type="entry name" value="NIR_SIR_ferr"/>
    <property type="match status" value="1"/>
</dbReference>
<dbReference type="Gene3D" id="3.90.480.20">
    <property type="match status" value="1"/>
</dbReference>
<keyword evidence="5" id="KW-0408">Iron</keyword>
<dbReference type="PANTHER" id="PTHR32439:SF9">
    <property type="entry name" value="BLR3264 PROTEIN"/>
    <property type="match status" value="1"/>
</dbReference>
<evidence type="ECO:0000256" key="4">
    <source>
        <dbReference type="ARBA" id="ARBA00023002"/>
    </source>
</evidence>
<name>A0A3S4MIS4_9RHOB</name>
<dbReference type="RefSeq" id="WP_128155734.1">
    <property type="nucleotide sequence ID" value="NZ_JBHSOM010000009.1"/>
</dbReference>
<keyword evidence="6" id="KW-0411">Iron-sulfur</keyword>
<proteinExistence type="predicted"/>
<dbReference type="SUPFAM" id="SSF55124">
    <property type="entry name" value="Nitrite/Sulfite reductase N-terminal domain-like"/>
    <property type="match status" value="1"/>
</dbReference>
<evidence type="ECO:0000259" key="7">
    <source>
        <dbReference type="Pfam" id="PF03460"/>
    </source>
</evidence>
<evidence type="ECO:0000256" key="3">
    <source>
        <dbReference type="ARBA" id="ARBA00022723"/>
    </source>
</evidence>
<gene>
    <name evidence="8" type="primary">cobG</name>
    <name evidence="8" type="ORF">EOW66_07150</name>
</gene>
<dbReference type="EMBL" id="SAVA01000003">
    <property type="protein sequence ID" value="RWR53475.1"/>
    <property type="molecule type" value="Genomic_DNA"/>
</dbReference>
<dbReference type="InterPro" id="IPR036136">
    <property type="entry name" value="Nit/Sulf_reduc_fer-like_dom_sf"/>
</dbReference>
<comment type="caution">
    <text evidence="8">The sequence shown here is derived from an EMBL/GenBank/DDBJ whole genome shotgun (WGS) entry which is preliminary data.</text>
</comment>
<reference evidence="9" key="2">
    <citation type="submission" date="2019-01" db="EMBL/GenBank/DDBJ databases">
        <title>Sinorhodobacter populi sp. nov. isolated from the symptomatic bark tissue of Populus euramericana canker.</title>
        <authorList>
            <person name="Li Y."/>
        </authorList>
    </citation>
    <scope>NUCLEOTIDE SEQUENCE [LARGE SCALE GENOMIC DNA]</scope>
    <source>
        <strain evidence="9">CGMCC 1.12963</strain>
    </source>
</reference>
<dbReference type="InterPro" id="IPR012798">
    <property type="entry name" value="Cbl_synth_CobG-like"/>
</dbReference>
<reference evidence="8 9" key="1">
    <citation type="submission" date="2019-01" db="EMBL/GenBank/DDBJ databases">
        <title>Sinorhodobacter populi sp. nov. isolated from the symptomatic bark tissue of Populus euramericana canker.</title>
        <authorList>
            <person name="Xu G."/>
        </authorList>
    </citation>
    <scope>NUCLEOTIDE SEQUENCE [LARGE SCALE GENOMIC DNA]</scope>
    <source>
        <strain evidence="8 9">CGMCC 1.12963</strain>
    </source>
</reference>
<dbReference type="SUPFAM" id="SSF56014">
    <property type="entry name" value="Nitrite and sulphite reductase 4Fe-4S domain-like"/>
    <property type="match status" value="1"/>
</dbReference>
<dbReference type="InterPro" id="IPR005117">
    <property type="entry name" value="NiRdtase/SiRdtase_haem-b_fer"/>
</dbReference>
<evidence type="ECO:0000256" key="1">
    <source>
        <dbReference type="ARBA" id="ARBA00022485"/>
    </source>
</evidence>
<dbReference type="InterPro" id="IPR051329">
    <property type="entry name" value="NIR_SIR_4Fe-4S"/>
</dbReference>
<keyword evidence="3" id="KW-0479">Metal-binding</keyword>
<dbReference type="GO" id="GO:0046872">
    <property type="term" value="F:metal ion binding"/>
    <property type="evidence" value="ECO:0007669"/>
    <property type="project" value="UniProtKB-KW"/>
</dbReference>
<evidence type="ECO:0000256" key="5">
    <source>
        <dbReference type="ARBA" id="ARBA00023004"/>
    </source>
</evidence>
<evidence type="ECO:0000256" key="6">
    <source>
        <dbReference type="ARBA" id="ARBA00023014"/>
    </source>
</evidence>
<dbReference type="GO" id="GO:0043818">
    <property type="term" value="F:precorrin-3B synthase activity"/>
    <property type="evidence" value="ECO:0007669"/>
    <property type="project" value="UniProtKB-EC"/>
</dbReference>
<keyword evidence="2" id="KW-0349">Heme</keyword>
<protein>
    <submittedName>
        <fullName evidence="8">Precorrin-3B synthase</fullName>
        <ecNumber evidence="8">1.14.13.83</ecNumber>
    </submittedName>
</protein>
<dbReference type="Gene3D" id="3.30.413.10">
    <property type="entry name" value="Sulfite Reductase Hemoprotein, domain 1"/>
    <property type="match status" value="1"/>
</dbReference>
<dbReference type="PANTHER" id="PTHR32439">
    <property type="entry name" value="FERREDOXIN--NITRITE REDUCTASE, CHLOROPLASTIC"/>
    <property type="match status" value="1"/>
</dbReference>
<organism evidence="8 9">
    <name type="scientific">Paenirhodobacter huangdaonensis</name>
    <dbReference type="NCBI Taxonomy" id="2501515"/>
    <lineage>
        <taxon>Bacteria</taxon>
        <taxon>Pseudomonadati</taxon>
        <taxon>Pseudomonadota</taxon>
        <taxon>Alphaproteobacteria</taxon>
        <taxon>Rhodobacterales</taxon>
        <taxon>Rhodobacter group</taxon>
        <taxon>Paenirhodobacter</taxon>
    </lineage>
</organism>
<dbReference type="EC" id="1.14.13.83" evidence="8"/>
<keyword evidence="1" id="KW-0004">4Fe-4S</keyword>
<dbReference type="Proteomes" id="UP000288071">
    <property type="component" value="Unassembled WGS sequence"/>
</dbReference>
<evidence type="ECO:0000256" key="2">
    <source>
        <dbReference type="ARBA" id="ARBA00022617"/>
    </source>
</evidence>
<dbReference type="NCBIfam" id="TIGR02435">
    <property type="entry name" value="CobG"/>
    <property type="match status" value="1"/>
</dbReference>
<evidence type="ECO:0000313" key="8">
    <source>
        <dbReference type="EMBL" id="RWR53475.1"/>
    </source>
</evidence>